<dbReference type="Proteomes" id="UP001150924">
    <property type="component" value="Unassembled WGS sequence"/>
</dbReference>
<proteinExistence type="predicted"/>
<keyword evidence="3" id="KW-1185">Reference proteome</keyword>
<evidence type="ECO:0008006" key="4">
    <source>
        <dbReference type="Google" id="ProtNLM"/>
    </source>
</evidence>
<dbReference type="RefSeq" id="WP_267772940.1">
    <property type="nucleotide sequence ID" value="NZ_JAPNKE010000002.1"/>
</dbReference>
<feature type="signal peptide" evidence="1">
    <location>
        <begin position="1"/>
        <end position="20"/>
    </location>
</feature>
<name>A0A9X3ETU8_9BACT</name>
<accession>A0A9X3ETU8</accession>
<gene>
    <name evidence="2" type="ORF">OV079_32040</name>
</gene>
<evidence type="ECO:0000313" key="3">
    <source>
        <dbReference type="Proteomes" id="UP001150924"/>
    </source>
</evidence>
<keyword evidence="1" id="KW-0732">Signal</keyword>
<dbReference type="AlphaFoldDB" id="A0A9X3ETU8"/>
<evidence type="ECO:0000256" key="1">
    <source>
        <dbReference type="SAM" id="SignalP"/>
    </source>
</evidence>
<reference evidence="2" key="1">
    <citation type="submission" date="2022-11" db="EMBL/GenBank/DDBJ databases">
        <title>Minimal conservation of predation-associated metabolite biosynthetic gene clusters underscores biosynthetic potential of Myxococcota including descriptions for ten novel species: Archangium lansinium sp. nov., Myxococcus landrumus sp. nov., Nannocystis bai.</title>
        <authorList>
            <person name="Ahearne A."/>
            <person name="Stevens C."/>
            <person name="Phillips K."/>
        </authorList>
    </citation>
    <scope>NUCLEOTIDE SEQUENCE</scope>
    <source>
        <strain evidence="2">Na p29</strain>
    </source>
</reference>
<dbReference type="EMBL" id="JAPNKE010000002">
    <property type="protein sequence ID" value="MCY1010118.1"/>
    <property type="molecule type" value="Genomic_DNA"/>
</dbReference>
<protein>
    <recommendedName>
        <fullName evidence="4">Secreted protein</fullName>
    </recommendedName>
</protein>
<evidence type="ECO:0000313" key="2">
    <source>
        <dbReference type="EMBL" id="MCY1010118.1"/>
    </source>
</evidence>
<comment type="caution">
    <text evidence="2">The sequence shown here is derived from an EMBL/GenBank/DDBJ whole genome shotgun (WGS) entry which is preliminary data.</text>
</comment>
<organism evidence="2 3">
    <name type="scientific">Nannocystis pusilla</name>
    <dbReference type="NCBI Taxonomy" id="889268"/>
    <lineage>
        <taxon>Bacteria</taxon>
        <taxon>Pseudomonadati</taxon>
        <taxon>Myxococcota</taxon>
        <taxon>Polyangia</taxon>
        <taxon>Nannocystales</taxon>
        <taxon>Nannocystaceae</taxon>
        <taxon>Nannocystis</taxon>
    </lineage>
</organism>
<feature type="chain" id="PRO_5040971526" description="Secreted protein" evidence="1">
    <location>
        <begin position="21"/>
        <end position="84"/>
    </location>
</feature>
<sequence>MRLIRSLSFVAVALSFGAVAFGGPSTAHAVICCSAKPCQSDNPPSYCNNCTPDCAEDEAEVEAPIAGEIVYDEVESLCYVAGTL</sequence>